<dbReference type="InterPro" id="IPR036249">
    <property type="entry name" value="Thioredoxin-like_sf"/>
</dbReference>
<dbReference type="Pfam" id="PF25907">
    <property type="entry name" value="DUF7962"/>
    <property type="match status" value="1"/>
</dbReference>
<dbReference type="Gene3D" id="3.40.30.110">
    <property type="match status" value="1"/>
</dbReference>
<name>A0A4S8N0K9_DENBC</name>
<dbReference type="EMBL" id="ML179035">
    <property type="protein sequence ID" value="THV08599.1"/>
    <property type="molecule type" value="Genomic_DNA"/>
</dbReference>
<dbReference type="SUPFAM" id="SSF47616">
    <property type="entry name" value="GST C-terminal domain-like"/>
    <property type="match status" value="1"/>
</dbReference>
<proteinExistence type="predicted"/>
<dbReference type="PROSITE" id="PS50404">
    <property type="entry name" value="GST_NTER"/>
    <property type="match status" value="1"/>
</dbReference>
<reference evidence="2 3" key="1">
    <citation type="journal article" date="2019" name="Nat. Ecol. Evol.">
        <title>Megaphylogeny resolves global patterns of mushroom evolution.</title>
        <authorList>
            <person name="Varga T."/>
            <person name="Krizsan K."/>
            <person name="Foldi C."/>
            <person name="Dima B."/>
            <person name="Sanchez-Garcia M."/>
            <person name="Sanchez-Ramirez S."/>
            <person name="Szollosi G.J."/>
            <person name="Szarkandi J.G."/>
            <person name="Papp V."/>
            <person name="Albert L."/>
            <person name="Andreopoulos W."/>
            <person name="Angelini C."/>
            <person name="Antonin V."/>
            <person name="Barry K.W."/>
            <person name="Bougher N.L."/>
            <person name="Buchanan P."/>
            <person name="Buyck B."/>
            <person name="Bense V."/>
            <person name="Catcheside P."/>
            <person name="Chovatia M."/>
            <person name="Cooper J."/>
            <person name="Damon W."/>
            <person name="Desjardin D."/>
            <person name="Finy P."/>
            <person name="Geml J."/>
            <person name="Haridas S."/>
            <person name="Hughes K."/>
            <person name="Justo A."/>
            <person name="Karasinski D."/>
            <person name="Kautmanova I."/>
            <person name="Kiss B."/>
            <person name="Kocsube S."/>
            <person name="Kotiranta H."/>
            <person name="LaButti K.M."/>
            <person name="Lechner B.E."/>
            <person name="Liimatainen K."/>
            <person name="Lipzen A."/>
            <person name="Lukacs Z."/>
            <person name="Mihaltcheva S."/>
            <person name="Morgado L.N."/>
            <person name="Niskanen T."/>
            <person name="Noordeloos M.E."/>
            <person name="Ohm R.A."/>
            <person name="Ortiz-Santana B."/>
            <person name="Ovrebo C."/>
            <person name="Racz N."/>
            <person name="Riley R."/>
            <person name="Savchenko A."/>
            <person name="Shiryaev A."/>
            <person name="Soop K."/>
            <person name="Spirin V."/>
            <person name="Szebenyi C."/>
            <person name="Tomsovsky M."/>
            <person name="Tulloss R.E."/>
            <person name="Uehling J."/>
            <person name="Grigoriev I.V."/>
            <person name="Vagvolgyi C."/>
            <person name="Papp T."/>
            <person name="Martin F.M."/>
            <person name="Miettinen O."/>
            <person name="Hibbett D.S."/>
            <person name="Nagy L.G."/>
        </authorList>
    </citation>
    <scope>NUCLEOTIDE SEQUENCE [LARGE SCALE GENOMIC DNA]</scope>
    <source>
        <strain evidence="2 3">CBS 962.96</strain>
    </source>
</reference>
<dbReference type="InterPro" id="IPR004045">
    <property type="entry name" value="Glutathione_S-Trfase_N"/>
</dbReference>
<dbReference type="Pfam" id="PF13417">
    <property type="entry name" value="GST_N_3"/>
    <property type="match status" value="1"/>
</dbReference>
<gene>
    <name evidence="2" type="ORF">K435DRAFT_825045</name>
</gene>
<feature type="domain" description="GST N-terminal" evidence="1">
    <location>
        <begin position="3"/>
        <end position="83"/>
    </location>
</feature>
<sequence length="332" mass="37156">MSVQVVLYRYDASPFSWKVDNTLLLKQIPHAKVNVAPVLPRPEITELLGLTYRRIPVLAIGNDIYCDTSLIIPALERRFPTKKGYGTVFPAKKHGASADTGLVKAFARHYADTVLFPLAPAMLPWDKLPSSFIEDRSTLMGPINVDAMKQIRGINLSKLSTHLSLINEQLSDGREWLFDTELPSLADISVHFPYNWLRTLPGSKSFFDPTKFPHAMKWLDHFNSHIGNLKKRSEVPKIISGKDAAKMIASSPCEPYDIVGFDRIEAQRLGLSASQMVSMIPDDTGPRFATTGKLVCLNHQEFTIEIEGTAGVFRAHFPRIGFTAKPIRENKL</sequence>
<dbReference type="SUPFAM" id="SSF52833">
    <property type="entry name" value="Thioredoxin-like"/>
    <property type="match status" value="1"/>
</dbReference>
<organism evidence="2 3">
    <name type="scientific">Dendrothele bispora (strain CBS 962.96)</name>
    <dbReference type="NCBI Taxonomy" id="1314807"/>
    <lineage>
        <taxon>Eukaryota</taxon>
        <taxon>Fungi</taxon>
        <taxon>Dikarya</taxon>
        <taxon>Basidiomycota</taxon>
        <taxon>Agaricomycotina</taxon>
        <taxon>Agaricomycetes</taxon>
        <taxon>Agaricomycetidae</taxon>
        <taxon>Agaricales</taxon>
        <taxon>Agaricales incertae sedis</taxon>
        <taxon>Dendrothele</taxon>
    </lineage>
</organism>
<dbReference type="Gene3D" id="1.20.1050.10">
    <property type="match status" value="1"/>
</dbReference>
<evidence type="ECO:0000259" key="1">
    <source>
        <dbReference type="PROSITE" id="PS50404"/>
    </source>
</evidence>
<evidence type="ECO:0000313" key="3">
    <source>
        <dbReference type="Proteomes" id="UP000297245"/>
    </source>
</evidence>
<evidence type="ECO:0000313" key="2">
    <source>
        <dbReference type="EMBL" id="THV08599.1"/>
    </source>
</evidence>
<accession>A0A4S8N0K9</accession>
<dbReference type="OrthoDB" id="202840at2759"/>
<protein>
    <recommendedName>
        <fullName evidence="1">GST N-terminal domain-containing protein</fullName>
    </recommendedName>
</protein>
<dbReference type="AlphaFoldDB" id="A0A4S8N0K9"/>
<dbReference type="InterPro" id="IPR058268">
    <property type="entry name" value="DUF7962"/>
</dbReference>
<dbReference type="Proteomes" id="UP000297245">
    <property type="component" value="Unassembled WGS sequence"/>
</dbReference>
<keyword evidence="3" id="KW-1185">Reference proteome</keyword>
<dbReference type="InterPro" id="IPR036282">
    <property type="entry name" value="Glutathione-S-Trfase_C_sf"/>
</dbReference>